<evidence type="ECO:0000256" key="1">
    <source>
        <dbReference type="ARBA" id="ARBA00004651"/>
    </source>
</evidence>
<feature type="transmembrane region" description="Helical" evidence="8">
    <location>
        <begin position="75"/>
        <end position="96"/>
    </location>
</feature>
<dbReference type="NCBIfam" id="NF009301">
    <property type="entry name" value="PRK12658.1"/>
    <property type="match status" value="1"/>
</dbReference>
<dbReference type="GO" id="GO:0005886">
    <property type="term" value="C:plasma membrane"/>
    <property type="evidence" value="ECO:0007669"/>
    <property type="project" value="UniProtKB-SubCell"/>
</dbReference>
<feature type="transmembrane region" description="Helical" evidence="8">
    <location>
        <begin position="354"/>
        <end position="379"/>
    </location>
</feature>
<keyword evidence="5 8" id="KW-1133">Transmembrane helix</keyword>
<dbReference type="GO" id="GO:0042773">
    <property type="term" value="P:ATP synthesis coupled electron transport"/>
    <property type="evidence" value="ECO:0007669"/>
    <property type="project" value="InterPro"/>
</dbReference>
<evidence type="ECO:0000256" key="8">
    <source>
        <dbReference type="SAM" id="Phobius"/>
    </source>
</evidence>
<dbReference type="PATRIC" id="fig|1185652.3.peg.753"/>
<feature type="transmembrane region" description="Helical" evidence="8">
    <location>
        <begin position="476"/>
        <end position="498"/>
    </location>
</feature>
<dbReference type="STRING" id="1185652.USDA257_c07250"/>
<evidence type="ECO:0000313" key="11">
    <source>
        <dbReference type="Proteomes" id="UP000006180"/>
    </source>
</evidence>
<feature type="transmembrane region" description="Helical" evidence="8">
    <location>
        <begin position="552"/>
        <end position="580"/>
    </location>
</feature>
<evidence type="ECO:0000313" key="10">
    <source>
        <dbReference type="EMBL" id="AFL49318.1"/>
    </source>
</evidence>
<feature type="transmembrane region" description="Helical" evidence="8">
    <location>
        <begin position="519"/>
        <end position="540"/>
    </location>
</feature>
<feature type="transmembrane region" description="Helical" evidence="8">
    <location>
        <begin position="423"/>
        <end position="442"/>
    </location>
</feature>
<proteinExistence type="inferred from homology"/>
<sequence>MEAWFALLVGIFFSVAVYLMLSKFIIRVLLGVAVLGNAVNLLIFTGGRLTRDVPPVIPEGADALAAPAANALPQALILTAIVISFSFFAFLLVLSWRAYRDLATDNTDEMRVAEPVDEPVPRLDIDRAMAASISPSADLSAALVQAPPTVAAWLVILPVAWCLAIGALLVMLRRPIGIHPAITIIGLAGLVLVNGLLLKEVAENGPLTMVMGRWLPPFGIAFTADLTGALFAFAASLVALVAGVFSLGDINDSGRRYGFYPLLMLLMAGVSGAFLTGDIFNLYVWFEVLLISSFGLLVLGSEPEQIDGTVKYGFLNLVGTTLFLIATGYLYAVFGTLNMADIARKAEGLRDSVPLVTLAGLFTLAFAMKAAAFPVNFWLPASYHTPRVVVSALFGGLLTKVGVYALVRVMVMLFPVEREELSFILAVAGALTMIVGVLGAMAQTDFRRILGYLIVSGIGSMLAGIAVGGPGGIGGAIFYALHSMLVITGLYFASGIAMRLGGSASIATLAGLYRRHAGFAALTLMLCFAVSGLPPFSGFWPKVMLVKAALDIGAWWLAAALLLAGFLTTIVTGRLFLLAFWREGTRAGSEAVSLSPAALAPLAVLTGLTLLIGLYPEPLLAMIQNAAAGLAEPSAYVNSVFPGGP</sequence>
<evidence type="ECO:0000256" key="5">
    <source>
        <dbReference type="ARBA" id="ARBA00022989"/>
    </source>
</evidence>
<evidence type="ECO:0000256" key="2">
    <source>
        <dbReference type="ARBA" id="ARBA00005346"/>
    </source>
</evidence>
<dbReference type="Pfam" id="PF00361">
    <property type="entry name" value="Proton_antipo_M"/>
    <property type="match status" value="1"/>
</dbReference>
<feature type="transmembrane region" description="Helical" evidence="8">
    <location>
        <begin position="6"/>
        <end position="26"/>
    </location>
</feature>
<dbReference type="PRINTS" id="PR01437">
    <property type="entry name" value="NUOXDRDTASE4"/>
</dbReference>
<evidence type="ECO:0000256" key="7">
    <source>
        <dbReference type="RuleBase" id="RU000320"/>
    </source>
</evidence>
<dbReference type="GO" id="GO:0008137">
    <property type="term" value="F:NADH dehydrogenase (ubiquinone) activity"/>
    <property type="evidence" value="ECO:0007669"/>
    <property type="project" value="InterPro"/>
</dbReference>
<accession>I3X0B2</accession>
<keyword evidence="4 7" id="KW-0812">Transmembrane</keyword>
<dbReference type="eggNOG" id="COG0651">
    <property type="taxonomic scope" value="Bacteria"/>
</dbReference>
<dbReference type="eggNOG" id="COG1006">
    <property type="taxonomic scope" value="Bacteria"/>
</dbReference>
<feature type="transmembrane region" description="Helical" evidence="8">
    <location>
        <begin position="449"/>
        <end position="470"/>
    </location>
</feature>
<reference evidence="10 11" key="1">
    <citation type="journal article" date="2012" name="J. Bacteriol.">
        <title>Complete genome sequence of the broad-host-range strain Sinorhizobium fredii USDA257.</title>
        <authorList>
            <person name="Schuldes J."/>
            <person name="Rodriguez Orbegoso M."/>
            <person name="Schmeisser C."/>
            <person name="Krishnan H.B."/>
            <person name="Daniel R."/>
            <person name="Streit W.R."/>
        </authorList>
    </citation>
    <scope>NUCLEOTIDE SEQUENCE [LARGE SCALE GENOMIC DNA]</scope>
    <source>
        <strain evidence="10 11">USDA 257</strain>
    </source>
</reference>
<dbReference type="Proteomes" id="UP000006180">
    <property type="component" value="Chromosome"/>
</dbReference>
<dbReference type="InterPro" id="IPR050586">
    <property type="entry name" value="CPA3_Na-H_Antiporter_D"/>
</dbReference>
<name>I3X0B2_SINF2</name>
<dbReference type="Pfam" id="PF00420">
    <property type="entry name" value="Oxidored_q2"/>
    <property type="match status" value="1"/>
</dbReference>
<dbReference type="HOGENOM" id="CLU_007100_9_2_5"/>
<feature type="transmembrane region" description="Helical" evidence="8">
    <location>
        <begin position="257"/>
        <end position="276"/>
    </location>
</feature>
<gene>
    <name evidence="10" type="primary">mrpD1</name>
    <name evidence="10" type="ORF">USDA257_c07250</name>
</gene>
<dbReference type="NCBIfam" id="NF009306">
    <property type="entry name" value="PRK12663.1"/>
    <property type="match status" value="1"/>
</dbReference>
<feature type="transmembrane region" description="Helical" evidence="8">
    <location>
        <begin position="150"/>
        <end position="171"/>
    </location>
</feature>
<feature type="transmembrane region" description="Helical" evidence="8">
    <location>
        <begin position="218"/>
        <end position="245"/>
    </location>
</feature>
<comment type="subcellular location">
    <subcellularLocation>
        <location evidence="1">Cell membrane</location>
        <topology evidence="1">Multi-pass membrane protein</topology>
    </subcellularLocation>
    <subcellularLocation>
        <location evidence="7">Membrane</location>
        <topology evidence="7">Multi-pass membrane protein</topology>
    </subcellularLocation>
</comment>
<feature type="transmembrane region" description="Helical" evidence="8">
    <location>
        <begin position="592"/>
        <end position="615"/>
    </location>
</feature>
<organism evidence="10 11">
    <name type="scientific">Sinorhizobium fredii (strain USDA 257)</name>
    <dbReference type="NCBI Taxonomy" id="1185652"/>
    <lineage>
        <taxon>Bacteria</taxon>
        <taxon>Pseudomonadati</taxon>
        <taxon>Pseudomonadota</taxon>
        <taxon>Alphaproteobacteria</taxon>
        <taxon>Hyphomicrobiales</taxon>
        <taxon>Rhizobiaceae</taxon>
        <taxon>Sinorhizobium/Ensifer group</taxon>
        <taxon>Sinorhizobium</taxon>
    </lineage>
</organism>
<dbReference type="PANTHER" id="PTHR42703:SF1">
    <property type="entry name" value="NA(+)_H(+) ANTIPORTER SUBUNIT D1"/>
    <property type="match status" value="1"/>
</dbReference>
<evidence type="ECO:0000256" key="6">
    <source>
        <dbReference type="ARBA" id="ARBA00023136"/>
    </source>
</evidence>
<dbReference type="PANTHER" id="PTHR42703">
    <property type="entry name" value="NADH DEHYDROGENASE"/>
    <property type="match status" value="1"/>
</dbReference>
<dbReference type="InterPro" id="IPR001750">
    <property type="entry name" value="ND/Mrp_TM"/>
</dbReference>
<evidence type="ECO:0000259" key="9">
    <source>
        <dbReference type="Pfam" id="PF00361"/>
    </source>
</evidence>
<dbReference type="AlphaFoldDB" id="I3X0B2"/>
<keyword evidence="3" id="KW-1003">Cell membrane</keyword>
<feature type="domain" description="NADH:quinone oxidoreductase/Mrp antiporter transmembrane" evidence="9">
    <location>
        <begin position="278"/>
        <end position="568"/>
    </location>
</feature>
<evidence type="ECO:0000256" key="3">
    <source>
        <dbReference type="ARBA" id="ARBA00022475"/>
    </source>
</evidence>
<feature type="transmembrane region" description="Helical" evidence="8">
    <location>
        <begin position="388"/>
        <end position="411"/>
    </location>
</feature>
<comment type="similarity">
    <text evidence="2">Belongs to the CPA3 antiporters (TC 2.A.63) subunit D family.</text>
</comment>
<dbReference type="KEGG" id="sfd:USDA257_c07250"/>
<dbReference type="EMBL" id="CP003563">
    <property type="protein sequence ID" value="AFL49318.1"/>
    <property type="molecule type" value="Genomic_DNA"/>
</dbReference>
<protein>
    <submittedName>
        <fullName evidence="10">Na(+)/H(+) antiporter subunit D</fullName>
    </submittedName>
</protein>
<keyword evidence="6 8" id="KW-0472">Membrane</keyword>
<dbReference type="InterPro" id="IPR003918">
    <property type="entry name" value="NADH_UbQ_OxRdtase"/>
</dbReference>
<dbReference type="Gene3D" id="1.10.287.3510">
    <property type="match status" value="1"/>
</dbReference>
<evidence type="ECO:0000256" key="4">
    <source>
        <dbReference type="ARBA" id="ARBA00022692"/>
    </source>
</evidence>
<feature type="transmembrane region" description="Helical" evidence="8">
    <location>
        <begin position="282"/>
        <end position="300"/>
    </location>
</feature>
<feature type="transmembrane region" description="Helical" evidence="8">
    <location>
        <begin position="312"/>
        <end position="334"/>
    </location>
</feature>
<dbReference type="InterPro" id="IPR039428">
    <property type="entry name" value="NUOK/Mnh_C1-like"/>
</dbReference>
<feature type="transmembrane region" description="Helical" evidence="8">
    <location>
        <begin position="178"/>
        <end position="198"/>
    </location>
</feature>
<dbReference type="RefSeq" id="WP_014761508.1">
    <property type="nucleotide sequence ID" value="NC_018000.1"/>
</dbReference>